<sequence>MKRWLDRTLGAVAMYKLVLGSLAALAVVSIALAFVGLVSPDPFALLASLPVAVAFSYGASWLGARIVGQRAHLESSLITGLLVFFIMAPSLQLTGLLAIALASTIAAASKFLLAFRGRHIFNPAALGAYVFIFVPLGFPTWWVGTPWLQPLVLIAAFLILYRTQRLDLGLTFVVFAAGIRIALTLANGGDLTEALSFTFLSSQMIFFAGFMLSEPLTLPPRRWQRLSLAVLVALLFAIPFSIGNFYSDPLLALLIGNLVAFAFTQRRTIRMSLTETDEIAPGTWQLTFAPHRPILFRAGQYIELSLPHSSPDFRGVRRYFTISSAPDAGATLTVTFTVAENSSSFKAALLALPRGSQVNATGIWGDFVLPRKTSEPLLLVAGGIGMTPFASQIAHAHRHDEERDIVVIYATSSSAPLPFTDVLTAAGVRVIVFGPQPADALPAGWVLGSEGRLNGDALSALVPDLADRRAYLSGPPALVNDLKATLRANGTRRIHTDYFSGY</sequence>
<dbReference type="InterPro" id="IPR017927">
    <property type="entry name" value="FAD-bd_FR_type"/>
</dbReference>
<dbReference type="EMBL" id="PGFH01000001">
    <property type="protein sequence ID" value="PJJ81629.1"/>
    <property type="molecule type" value="Genomic_DNA"/>
</dbReference>
<keyword evidence="2" id="KW-0812">Transmembrane</keyword>
<feature type="transmembrane region" description="Helical" evidence="2">
    <location>
        <begin position="43"/>
        <end position="64"/>
    </location>
</feature>
<dbReference type="Gene3D" id="3.40.50.80">
    <property type="entry name" value="Nucleotide-binding domain of ferredoxin-NADP reductase (FNR) module"/>
    <property type="match status" value="1"/>
</dbReference>
<feature type="domain" description="FAD-binding FR-type" evidence="3">
    <location>
        <begin position="266"/>
        <end position="370"/>
    </location>
</feature>
<dbReference type="Gene3D" id="2.40.30.10">
    <property type="entry name" value="Translation factors"/>
    <property type="match status" value="1"/>
</dbReference>
<accession>A0A2M9D7C7</accession>
<keyword evidence="5" id="KW-1185">Reference proteome</keyword>
<dbReference type="RefSeq" id="WP_100388294.1">
    <property type="nucleotide sequence ID" value="NZ_BMZU01000001.1"/>
</dbReference>
<evidence type="ECO:0000259" key="3">
    <source>
        <dbReference type="PROSITE" id="PS51384"/>
    </source>
</evidence>
<dbReference type="AlphaFoldDB" id="A0A2M9D7C7"/>
<feature type="transmembrane region" description="Helical" evidence="2">
    <location>
        <begin position="94"/>
        <end position="113"/>
    </location>
</feature>
<feature type="transmembrane region" description="Helical" evidence="2">
    <location>
        <begin position="168"/>
        <end position="188"/>
    </location>
</feature>
<evidence type="ECO:0000256" key="2">
    <source>
        <dbReference type="SAM" id="Phobius"/>
    </source>
</evidence>
<proteinExistence type="predicted"/>
<dbReference type="GO" id="GO:0016491">
    <property type="term" value="F:oxidoreductase activity"/>
    <property type="evidence" value="ECO:0007669"/>
    <property type="project" value="InterPro"/>
</dbReference>
<evidence type="ECO:0000313" key="5">
    <source>
        <dbReference type="Proteomes" id="UP000231742"/>
    </source>
</evidence>
<dbReference type="PANTHER" id="PTHR47354:SF5">
    <property type="entry name" value="PROTEIN RFBI"/>
    <property type="match status" value="1"/>
</dbReference>
<dbReference type="OrthoDB" id="9801223at2"/>
<feature type="transmembrane region" description="Helical" evidence="2">
    <location>
        <begin position="71"/>
        <end position="88"/>
    </location>
</feature>
<evidence type="ECO:0000256" key="1">
    <source>
        <dbReference type="ARBA" id="ARBA00001974"/>
    </source>
</evidence>
<dbReference type="Proteomes" id="UP000231742">
    <property type="component" value="Unassembled WGS sequence"/>
</dbReference>
<dbReference type="InterPro" id="IPR017938">
    <property type="entry name" value="Riboflavin_synthase-like_b-brl"/>
</dbReference>
<comment type="cofactor">
    <cofactor evidence="1">
        <name>FAD</name>
        <dbReference type="ChEBI" id="CHEBI:57692"/>
    </cofactor>
</comment>
<feature type="transmembrane region" description="Helical" evidence="2">
    <location>
        <begin position="225"/>
        <end position="243"/>
    </location>
</feature>
<protein>
    <submittedName>
        <fullName evidence="4">Ferredoxin-NADP reductase</fullName>
    </submittedName>
</protein>
<comment type="caution">
    <text evidence="4">The sequence shown here is derived from an EMBL/GenBank/DDBJ whole genome shotgun (WGS) entry which is preliminary data.</text>
</comment>
<dbReference type="PROSITE" id="PS51384">
    <property type="entry name" value="FAD_FR"/>
    <property type="match status" value="1"/>
</dbReference>
<feature type="transmembrane region" description="Helical" evidence="2">
    <location>
        <begin position="120"/>
        <end position="138"/>
    </location>
</feature>
<reference evidence="4 5" key="1">
    <citation type="submission" date="2017-11" db="EMBL/GenBank/DDBJ databases">
        <title>Genomic Encyclopedia of Archaeal and Bacterial Type Strains, Phase II (KMG-II): From Individual Species to Whole Genera.</title>
        <authorList>
            <person name="Goeker M."/>
        </authorList>
    </citation>
    <scope>NUCLEOTIDE SEQUENCE [LARGE SCALE GENOMIC DNA]</scope>
    <source>
        <strain evidence="4 5">DSM 16400</strain>
    </source>
</reference>
<dbReference type="CDD" id="cd00322">
    <property type="entry name" value="FNR_like"/>
    <property type="match status" value="1"/>
</dbReference>
<keyword evidence="2" id="KW-0472">Membrane</keyword>
<dbReference type="InterPro" id="IPR050415">
    <property type="entry name" value="MRET"/>
</dbReference>
<name>A0A2M9D7C7_9MICO</name>
<gene>
    <name evidence="4" type="ORF">CLV85_0806</name>
</gene>
<feature type="transmembrane region" description="Helical" evidence="2">
    <location>
        <begin position="144"/>
        <end position="161"/>
    </location>
</feature>
<feature type="transmembrane region" description="Helical" evidence="2">
    <location>
        <begin position="194"/>
        <end position="213"/>
    </location>
</feature>
<dbReference type="SUPFAM" id="SSF63380">
    <property type="entry name" value="Riboflavin synthase domain-like"/>
    <property type="match status" value="1"/>
</dbReference>
<keyword evidence="2" id="KW-1133">Transmembrane helix</keyword>
<dbReference type="InterPro" id="IPR039261">
    <property type="entry name" value="FNR_nucleotide-bd"/>
</dbReference>
<evidence type="ECO:0000313" key="4">
    <source>
        <dbReference type="EMBL" id="PJJ81629.1"/>
    </source>
</evidence>
<dbReference type="SUPFAM" id="SSF52343">
    <property type="entry name" value="Ferredoxin reductase-like, C-terminal NADP-linked domain"/>
    <property type="match status" value="1"/>
</dbReference>
<dbReference type="PANTHER" id="PTHR47354">
    <property type="entry name" value="NADH OXIDOREDUCTASE HCR"/>
    <property type="match status" value="1"/>
</dbReference>
<dbReference type="PRINTS" id="PR00410">
    <property type="entry name" value="PHEHYDRXLASE"/>
</dbReference>
<organism evidence="4 5">
    <name type="scientific">Salinibacterium amurskyense</name>
    <dbReference type="NCBI Taxonomy" id="205941"/>
    <lineage>
        <taxon>Bacteria</taxon>
        <taxon>Bacillati</taxon>
        <taxon>Actinomycetota</taxon>
        <taxon>Actinomycetes</taxon>
        <taxon>Micrococcales</taxon>
        <taxon>Microbacteriaceae</taxon>
        <taxon>Salinibacterium</taxon>
    </lineage>
</organism>